<evidence type="ECO:0000256" key="1">
    <source>
        <dbReference type="SAM" id="MobiDB-lite"/>
    </source>
</evidence>
<accession>A0A8B8UV60</accession>
<feature type="compositionally biased region" description="Polar residues" evidence="1">
    <location>
        <begin position="213"/>
        <end position="226"/>
    </location>
</feature>
<reference evidence="2" key="1">
    <citation type="journal article" date="2017" name="Nat. Genet.">
        <title>Contrasting evolutionary genome dynamics between domesticated and wild yeasts.</title>
        <authorList>
            <person name="Yue J.X."/>
            <person name="Li J."/>
            <person name="Aigrain L."/>
            <person name="Hallin J."/>
            <person name="Persson K."/>
            <person name="Oliver K."/>
            <person name="Bergstrom A."/>
            <person name="Coupland P."/>
            <person name="Warringer J."/>
            <person name="Lagomarsino M.C."/>
            <person name="Fischer G."/>
            <person name="Durbin R."/>
            <person name="Liti G."/>
        </authorList>
    </citation>
    <scope>NUCLEOTIDE SEQUENCE</scope>
    <source>
        <strain evidence="2">CBS432</strain>
    </source>
</reference>
<dbReference type="RefSeq" id="XP_033767601.1">
    <property type="nucleotide sequence ID" value="XM_033911710.1"/>
</dbReference>
<reference evidence="2" key="4">
    <citation type="submission" date="2025-08" db="UniProtKB">
        <authorList>
            <consortium name="RefSeq"/>
        </authorList>
    </citation>
    <scope>IDENTIFICATION</scope>
    <source>
        <strain evidence="2">CBS432</strain>
    </source>
</reference>
<feature type="compositionally biased region" description="Basic residues" evidence="1">
    <location>
        <begin position="243"/>
        <end position="253"/>
    </location>
</feature>
<dbReference type="AlphaFoldDB" id="A0A8B8UV60"/>
<feature type="compositionally biased region" description="Basic and acidic residues" evidence="1">
    <location>
        <begin position="162"/>
        <end position="187"/>
    </location>
</feature>
<name>A0A8B8UV60_SACPA</name>
<dbReference type="VEuPathDB" id="FungiDB:SPAR_K01860"/>
<reference evidence="2" key="3">
    <citation type="submission" date="2025-07" db="EMBL/GenBank/DDBJ databases">
        <authorList>
            <consortium name="NCBI Genome Project"/>
        </authorList>
    </citation>
    <scope>NUCLEOTIDE SEQUENCE</scope>
    <source>
        <strain evidence="2">CBS432</strain>
    </source>
</reference>
<feature type="compositionally biased region" description="Basic residues" evidence="1">
    <location>
        <begin position="94"/>
        <end position="107"/>
    </location>
</feature>
<feature type="compositionally biased region" description="Basic and acidic residues" evidence="1">
    <location>
        <begin position="254"/>
        <end position="264"/>
    </location>
</feature>
<dbReference type="OrthoDB" id="4068865at2759"/>
<evidence type="ECO:0000313" key="2">
    <source>
        <dbReference type="RefSeq" id="XP_033767601.1"/>
    </source>
</evidence>
<dbReference type="KEGG" id="spao:SPAR_K01860"/>
<feature type="compositionally biased region" description="Basic and acidic residues" evidence="1">
    <location>
        <begin position="233"/>
        <end position="242"/>
    </location>
</feature>
<feature type="region of interest" description="Disordered" evidence="1">
    <location>
        <begin position="213"/>
        <end position="282"/>
    </location>
</feature>
<feature type="compositionally biased region" description="Basic and acidic residues" evidence="1">
    <location>
        <begin position="108"/>
        <end position="124"/>
    </location>
</feature>
<feature type="compositionally biased region" description="Polar residues" evidence="1">
    <location>
        <begin position="132"/>
        <end position="149"/>
    </location>
</feature>
<gene>
    <name evidence="2" type="primary">SKA1</name>
    <name evidence="2" type="ORF">SPAR_K01860</name>
</gene>
<dbReference type="GeneID" id="54631954"/>
<organism evidence="2">
    <name type="scientific">Saccharomyces paradoxus</name>
    <name type="common">Yeast</name>
    <name type="synonym">Saccharomyces douglasii</name>
    <dbReference type="NCBI Taxonomy" id="27291"/>
    <lineage>
        <taxon>Eukaryota</taxon>
        <taxon>Fungi</taxon>
        <taxon>Dikarya</taxon>
        <taxon>Ascomycota</taxon>
        <taxon>Saccharomycotina</taxon>
        <taxon>Saccharomycetes</taxon>
        <taxon>Saccharomycetales</taxon>
        <taxon>Saccharomycetaceae</taxon>
        <taxon>Saccharomyces</taxon>
    </lineage>
</organism>
<proteinExistence type="predicted"/>
<protein>
    <submittedName>
        <fullName evidence="2">Ska1p</fullName>
    </submittedName>
</protein>
<reference evidence="2" key="2">
    <citation type="submission" date="2020-01" db="EMBL/GenBank/DDBJ databases">
        <title>Population-level Yeast Reference Genomes.</title>
        <authorList>
            <person name="Yue J.-X."/>
        </authorList>
    </citation>
    <scope>NUCLEOTIDE SEQUENCE</scope>
    <source>
        <strain evidence="2">CBS432</strain>
    </source>
</reference>
<feature type="region of interest" description="Disordered" evidence="1">
    <location>
        <begin position="86"/>
        <end position="198"/>
    </location>
</feature>
<sequence length="282" mass="32173">MNKEELLGFLLDDSGDGQKKCVADEQAYSNWLKNDNEEHVAHEESPSQITVAGAVAGAVAASNKKKQTEAAQEDVEELLNGLEGIIGGADARSFKPKSKSKTKKTRSKPREENVSTEEHEEHIIVLEVEDVSNVSAHDNVNGASPSPNLDCSKKKEKRRKNAKELSNDELKDKLEITTRKSRLESKDLKKKVHRLEKRNVELEQRLEELKIENQTLIEINNRLSKNANEDEDITKSPRNKEKDRKRRERRTARRKEERKQEKKKVPQSFPSSTDMNGQPIEF</sequence>